<reference evidence="1" key="1">
    <citation type="journal article" date="2020" name="Nature">
        <title>Giant virus diversity and host interactions through global metagenomics.</title>
        <authorList>
            <person name="Schulz F."/>
            <person name="Roux S."/>
            <person name="Paez-Espino D."/>
            <person name="Jungbluth S."/>
            <person name="Walsh D.A."/>
            <person name="Denef V.J."/>
            <person name="McMahon K.D."/>
            <person name="Konstantinidis K.T."/>
            <person name="Eloe-Fadrosh E.A."/>
            <person name="Kyrpides N.C."/>
            <person name="Woyke T."/>
        </authorList>
    </citation>
    <scope>NUCLEOTIDE SEQUENCE</scope>
    <source>
        <strain evidence="1">GVMAG-S-1101178-73</strain>
    </source>
</reference>
<evidence type="ECO:0000313" key="1">
    <source>
        <dbReference type="EMBL" id="QHU13679.1"/>
    </source>
</evidence>
<proteinExistence type="predicted"/>
<dbReference type="AlphaFoldDB" id="A0A6C0K7H5"/>
<dbReference type="EMBL" id="MN740823">
    <property type="protein sequence ID" value="QHU13679.1"/>
    <property type="molecule type" value="Genomic_DNA"/>
</dbReference>
<organism evidence="1">
    <name type="scientific">viral metagenome</name>
    <dbReference type="NCBI Taxonomy" id="1070528"/>
    <lineage>
        <taxon>unclassified sequences</taxon>
        <taxon>metagenomes</taxon>
        <taxon>organismal metagenomes</taxon>
    </lineage>
</organism>
<protein>
    <submittedName>
        <fullName evidence="1">Uncharacterized protein</fullName>
    </submittedName>
</protein>
<sequence>MSPSSIVKTTQSVSASMQPDSIIIYNNGVLHNINREPYETNIDVYRRGWYIINNKTEAATAATHNLYSLSLIEIYKNKGMTYDM</sequence>
<name>A0A6C0K7H5_9ZZZZ</name>
<accession>A0A6C0K7H5</accession>